<dbReference type="AlphaFoldDB" id="A0A0G0PK46"/>
<proteinExistence type="predicted"/>
<comment type="caution">
    <text evidence="2">The sequence shown here is derived from an EMBL/GenBank/DDBJ whole genome shotgun (WGS) entry which is preliminary data.</text>
</comment>
<evidence type="ECO:0000256" key="1">
    <source>
        <dbReference type="SAM" id="MobiDB-lite"/>
    </source>
</evidence>
<feature type="compositionally biased region" description="Polar residues" evidence="1">
    <location>
        <begin position="46"/>
        <end position="55"/>
    </location>
</feature>
<dbReference type="EMBL" id="LBXL01000053">
    <property type="protein sequence ID" value="KKR28273.1"/>
    <property type="molecule type" value="Genomic_DNA"/>
</dbReference>
<accession>A0A0G0PK46</accession>
<evidence type="ECO:0000313" key="2">
    <source>
        <dbReference type="EMBL" id="KKR28273.1"/>
    </source>
</evidence>
<organism evidence="2 3">
    <name type="scientific">Candidatus Woesebacteria bacterium GW2011_GWA1_39_8</name>
    <dbReference type="NCBI Taxonomy" id="1618552"/>
    <lineage>
        <taxon>Bacteria</taxon>
        <taxon>Candidatus Woeseibacteriota</taxon>
    </lineage>
</organism>
<evidence type="ECO:0000313" key="3">
    <source>
        <dbReference type="Proteomes" id="UP000034793"/>
    </source>
</evidence>
<gene>
    <name evidence="2" type="ORF">UT61_C0053G0009</name>
</gene>
<dbReference type="Proteomes" id="UP000034793">
    <property type="component" value="Unassembled WGS sequence"/>
</dbReference>
<reference evidence="2 3" key="1">
    <citation type="journal article" date="2015" name="Nature">
        <title>rRNA introns, odd ribosomes, and small enigmatic genomes across a large radiation of phyla.</title>
        <authorList>
            <person name="Brown C.T."/>
            <person name="Hug L.A."/>
            <person name="Thomas B.C."/>
            <person name="Sharon I."/>
            <person name="Castelle C.J."/>
            <person name="Singh A."/>
            <person name="Wilkins M.J."/>
            <person name="Williams K.H."/>
            <person name="Banfield J.F."/>
        </authorList>
    </citation>
    <scope>NUCLEOTIDE SEQUENCE [LARGE SCALE GENOMIC DNA]</scope>
</reference>
<feature type="region of interest" description="Disordered" evidence="1">
    <location>
        <begin position="36"/>
        <end position="61"/>
    </location>
</feature>
<protein>
    <submittedName>
        <fullName evidence="2">Uncharacterized protein</fullName>
    </submittedName>
</protein>
<sequence length="61" mass="6685">MLREFGRPPVGGWHATGLEYLPDYPENEVAVGLNKNAGMVDRADTSPATPETQTPKTERES</sequence>
<name>A0A0G0PK46_9BACT</name>